<keyword evidence="2" id="KW-1185">Reference proteome</keyword>
<reference evidence="2" key="1">
    <citation type="submission" date="2013-09" db="EMBL/GenBank/DDBJ databases">
        <title>Corchorus olitorius genome sequencing.</title>
        <authorList>
            <person name="Alam M."/>
            <person name="Haque M.S."/>
            <person name="Islam M.S."/>
            <person name="Emdad E.M."/>
            <person name="Islam M.M."/>
            <person name="Ahmed B."/>
            <person name="Halim A."/>
            <person name="Hossen Q.M.M."/>
            <person name="Hossain M.Z."/>
            <person name="Ahmed R."/>
            <person name="Khan M.M."/>
            <person name="Islam R."/>
            <person name="Rashid M.M."/>
            <person name="Khan S.A."/>
            <person name="Rahman M.S."/>
            <person name="Alam M."/>
            <person name="Yahiya A.S."/>
            <person name="Khan M.S."/>
            <person name="Azam M.S."/>
            <person name="Haque T."/>
            <person name="Lashkar M.Z.H."/>
            <person name="Akhand A.I."/>
            <person name="Morshed G."/>
            <person name="Roy S."/>
            <person name="Uddin K.S."/>
            <person name="Rabeya T."/>
            <person name="Hossain A.S."/>
            <person name="Chowdhury A."/>
            <person name="Snigdha A.R."/>
            <person name="Mortoza M.S."/>
            <person name="Matin S.A."/>
            <person name="Hoque S.M.E."/>
            <person name="Islam M.K."/>
            <person name="Roy D.K."/>
            <person name="Haider R."/>
            <person name="Moosa M.M."/>
            <person name="Elias S.M."/>
            <person name="Hasan A.M."/>
            <person name="Jahan S."/>
            <person name="Shafiuddin M."/>
            <person name="Mahmood N."/>
            <person name="Shommy N.S."/>
        </authorList>
    </citation>
    <scope>NUCLEOTIDE SEQUENCE [LARGE SCALE GENOMIC DNA]</scope>
    <source>
        <strain evidence="2">cv. O-4</strain>
    </source>
</reference>
<name>A0A1R3GVU0_9ROSI</name>
<accession>A0A1R3GVU0</accession>
<organism evidence="1 2">
    <name type="scientific">Corchorus olitorius</name>
    <dbReference type="NCBI Taxonomy" id="93759"/>
    <lineage>
        <taxon>Eukaryota</taxon>
        <taxon>Viridiplantae</taxon>
        <taxon>Streptophyta</taxon>
        <taxon>Embryophyta</taxon>
        <taxon>Tracheophyta</taxon>
        <taxon>Spermatophyta</taxon>
        <taxon>Magnoliopsida</taxon>
        <taxon>eudicotyledons</taxon>
        <taxon>Gunneridae</taxon>
        <taxon>Pentapetalae</taxon>
        <taxon>rosids</taxon>
        <taxon>malvids</taxon>
        <taxon>Malvales</taxon>
        <taxon>Malvaceae</taxon>
        <taxon>Grewioideae</taxon>
        <taxon>Apeibeae</taxon>
        <taxon>Corchorus</taxon>
    </lineage>
</organism>
<evidence type="ECO:0000313" key="1">
    <source>
        <dbReference type="EMBL" id="OMO62203.1"/>
    </source>
</evidence>
<proteinExistence type="predicted"/>
<evidence type="ECO:0000313" key="2">
    <source>
        <dbReference type="Proteomes" id="UP000187203"/>
    </source>
</evidence>
<dbReference type="EMBL" id="AWUE01021445">
    <property type="protein sequence ID" value="OMO62203.1"/>
    <property type="molecule type" value="Genomic_DNA"/>
</dbReference>
<comment type="caution">
    <text evidence="1">The sequence shown here is derived from an EMBL/GenBank/DDBJ whole genome shotgun (WGS) entry which is preliminary data.</text>
</comment>
<dbReference type="AlphaFoldDB" id="A0A1R3GVU0"/>
<sequence length="91" mass="10631">METRIHNSRVKEVIKKIGLPKWKIVDGLGFSGGIWRLWDDREVDVTIDDSFFQAITVSVKHNNKEWSLKTVYGSPAPNNREQLWNYLKDKS</sequence>
<protein>
    <recommendedName>
        <fullName evidence="3">Endonuclease/exonuclease/phosphatase</fullName>
    </recommendedName>
</protein>
<gene>
    <name evidence="1" type="ORF">COLO4_33181</name>
</gene>
<dbReference type="OrthoDB" id="1002478at2759"/>
<dbReference type="Proteomes" id="UP000187203">
    <property type="component" value="Unassembled WGS sequence"/>
</dbReference>
<dbReference type="PANTHER" id="PTHR35218:SF9">
    <property type="entry name" value="ENDONUCLEASE_EXONUCLEASE_PHOSPHATASE DOMAIN-CONTAINING PROTEIN"/>
    <property type="match status" value="1"/>
</dbReference>
<dbReference type="PANTHER" id="PTHR35218">
    <property type="entry name" value="RNASE H DOMAIN-CONTAINING PROTEIN"/>
    <property type="match status" value="1"/>
</dbReference>
<evidence type="ECO:0008006" key="3">
    <source>
        <dbReference type="Google" id="ProtNLM"/>
    </source>
</evidence>